<dbReference type="SUPFAM" id="SSF81321">
    <property type="entry name" value="Family A G protein-coupled receptor-like"/>
    <property type="match status" value="1"/>
</dbReference>
<evidence type="ECO:0000259" key="6">
    <source>
        <dbReference type="PROSITE" id="PS50262"/>
    </source>
</evidence>
<dbReference type="GO" id="GO:0008528">
    <property type="term" value="F:G protein-coupled peptide receptor activity"/>
    <property type="evidence" value="ECO:0007669"/>
    <property type="project" value="InterPro"/>
</dbReference>
<dbReference type="PANTHER" id="PTHR46273:SF4">
    <property type="entry name" value="AT19640P"/>
    <property type="match status" value="1"/>
</dbReference>
<dbReference type="Gene3D" id="1.20.1070.10">
    <property type="entry name" value="Rhodopsin 7-helix transmembrane proteins"/>
    <property type="match status" value="1"/>
</dbReference>
<dbReference type="PROSITE" id="PS50262">
    <property type="entry name" value="G_PROTEIN_RECEP_F1_2"/>
    <property type="match status" value="1"/>
</dbReference>
<feature type="domain" description="G-protein coupled receptors family 1 profile" evidence="6">
    <location>
        <begin position="89"/>
        <end position="394"/>
    </location>
</feature>
<keyword evidence="7" id="KW-1185">Reference proteome</keyword>
<evidence type="ECO:0000256" key="4">
    <source>
        <dbReference type="ARBA" id="ARBA00023136"/>
    </source>
</evidence>
<sequence>MSCHFLHLSVQNEVKSLNLICIIILKDESIYTMSYCEKTPIFTGEYENCSSSFPDQCPPEKIFFDDFYENFRTTHKRLCLFLCFIGIFMNAMTMLILTRPAMRSIPNCLLTMISAVFNSVLLLGCDFTLMVSYQIYLIRASQLIHYDCPADEFSFAWAIFTIIHVNLSVLSKAASMWLSVLLAVYRFLLLKSTENMGTPFHDLQKNIKLTICALLGSILLLASPIFVSNDIDSKPVPQSALGLCPNGTIFHELAVHPFTMAYDCFLFKYNFWTVGLVFKFLPSLLLANFLTKIVHFMYKNERKRANKFRRTSHHLEKYENGAAATTNNRNKITQRTTKLLILILSSTLICELPCAFSTIFAGFKSNFNVFVYRNLGDVFETLSLLNGLVTFPLYCFMSSGFRKTFSDTFYRAQRKNNDHQQRHRTLSSTKRCNMQMKNRHNSSFDARKAIIIEDNK</sequence>
<evidence type="ECO:0000256" key="3">
    <source>
        <dbReference type="ARBA" id="ARBA00022989"/>
    </source>
</evidence>
<dbReference type="InterPro" id="IPR053219">
    <property type="entry name" value="GPCR_Dmsr-1"/>
</dbReference>
<comment type="subcellular location">
    <subcellularLocation>
        <location evidence="1">Membrane</location>
    </subcellularLocation>
</comment>
<feature type="transmembrane region" description="Helical" evidence="5">
    <location>
        <begin position="276"/>
        <end position="298"/>
    </location>
</feature>
<dbReference type="InterPro" id="IPR000276">
    <property type="entry name" value="GPCR_Rhodpsn"/>
</dbReference>
<reference evidence="8" key="1">
    <citation type="submission" date="2022-11" db="UniProtKB">
        <authorList>
            <consortium name="WormBaseParasite"/>
        </authorList>
    </citation>
    <scope>IDENTIFICATION</scope>
</reference>
<feature type="transmembrane region" description="Helical" evidence="5">
    <location>
        <begin position="109"/>
        <end position="135"/>
    </location>
</feature>
<dbReference type="InterPro" id="IPR019427">
    <property type="entry name" value="7TM_GPCR_serpentine_rcpt_Srw"/>
</dbReference>
<dbReference type="GO" id="GO:0005886">
    <property type="term" value="C:plasma membrane"/>
    <property type="evidence" value="ECO:0007669"/>
    <property type="project" value="TreeGrafter"/>
</dbReference>
<keyword evidence="3 5" id="KW-1133">Transmembrane helix</keyword>
<dbReference type="Pfam" id="PF10324">
    <property type="entry name" value="7TM_GPCR_Srw"/>
    <property type="match status" value="1"/>
</dbReference>
<dbReference type="AlphaFoldDB" id="A0A915KCQ3"/>
<protein>
    <submittedName>
        <fullName evidence="8">G-protein coupled receptors family 1 profile domain-containing protein</fullName>
    </submittedName>
</protein>
<evidence type="ECO:0000256" key="1">
    <source>
        <dbReference type="ARBA" id="ARBA00004370"/>
    </source>
</evidence>
<dbReference type="Proteomes" id="UP000887565">
    <property type="component" value="Unplaced"/>
</dbReference>
<keyword evidence="4 5" id="KW-0472">Membrane</keyword>
<feature type="transmembrane region" description="Helical" evidence="5">
    <location>
        <begin position="155"/>
        <end position="188"/>
    </location>
</feature>
<evidence type="ECO:0000313" key="7">
    <source>
        <dbReference type="Proteomes" id="UP000887565"/>
    </source>
</evidence>
<feature type="transmembrane region" description="Helical" evidence="5">
    <location>
        <begin position="209"/>
        <end position="227"/>
    </location>
</feature>
<dbReference type="PRINTS" id="PR00237">
    <property type="entry name" value="GPCRRHODOPSN"/>
</dbReference>
<name>A0A915KCQ3_ROMCU</name>
<proteinExistence type="predicted"/>
<dbReference type="InterPro" id="IPR017452">
    <property type="entry name" value="GPCR_Rhodpsn_7TM"/>
</dbReference>
<dbReference type="WBParaSite" id="nRc.2.0.1.t36487-RA">
    <property type="protein sequence ID" value="nRc.2.0.1.t36487-RA"/>
    <property type="gene ID" value="nRc.2.0.1.g36487"/>
</dbReference>
<evidence type="ECO:0000256" key="2">
    <source>
        <dbReference type="ARBA" id="ARBA00022692"/>
    </source>
</evidence>
<accession>A0A915KCQ3</accession>
<feature type="transmembrane region" description="Helical" evidence="5">
    <location>
        <begin position="78"/>
        <end position="97"/>
    </location>
</feature>
<evidence type="ECO:0000256" key="5">
    <source>
        <dbReference type="SAM" id="Phobius"/>
    </source>
</evidence>
<feature type="transmembrane region" description="Helical" evidence="5">
    <location>
        <begin position="339"/>
        <end position="363"/>
    </location>
</feature>
<dbReference type="PANTHER" id="PTHR46273">
    <property type="entry name" value="MYOSUPPRESSIN RECEPTOR 1, ISOFORM B-RELATED"/>
    <property type="match status" value="1"/>
</dbReference>
<organism evidence="7 8">
    <name type="scientific">Romanomermis culicivorax</name>
    <name type="common">Nematode worm</name>
    <dbReference type="NCBI Taxonomy" id="13658"/>
    <lineage>
        <taxon>Eukaryota</taxon>
        <taxon>Metazoa</taxon>
        <taxon>Ecdysozoa</taxon>
        <taxon>Nematoda</taxon>
        <taxon>Enoplea</taxon>
        <taxon>Dorylaimia</taxon>
        <taxon>Mermithida</taxon>
        <taxon>Mermithoidea</taxon>
        <taxon>Mermithidae</taxon>
        <taxon>Romanomermis</taxon>
    </lineage>
</organism>
<dbReference type="CDD" id="cd14978">
    <property type="entry name" value="7tmA_FMRFamide_R-like"/>
    <property type="match status" value="1"/>
</dbReference>
<keyword evidence="2 5" id="KW-0812">Transmembrane</keyword>
<feature type="transmembrane region" description="Helical" evidence="5">
    <location>
        <begin position="383"/>
        <end position="401"/>
    </location>
</feature>
<evidence type="ECO:0000313" key="8">
    <source>
        <dbReference type="WBParaSite" id="nRc.2.0.1.t36487-RA"/>
    </source>
</evidence>